<keyword evidence="3" id="KW-0472">Membrane</keyword>
<name>A0A0S4RL79_CAMHY</name>
<dbReference type="InterPro" id="IPR051158">
    <property type="entry name" value="Metallophosphoesterase_sf"/>
</dbReference>
<dbReference type="GO" id="GO:0009245">
    <property type="term" value="P:lipid A biosynthetic process"/>
    <property type="evidence" value="ECO:0007669"/>
    <property type="project" value="TreeGrafter"/>
</dbReference>
<dbReference type="EMBL" id="FAVB01000001">
    <property type="protein sequence ID" value="CUU74049.1"/>
    <property type="molecule type" value="Genomic_DNA"/>
</dbReference>
<evidence type="ECO:0000256" key="3">
    <source>
        <dbReference type="SAM" id="Phobius"/>
    </source>
</evidence>
<dbReference type="SUPFAM" id="SSF56300">
    <property type="entry name" value="Metallo-dependent phosphatases"/>
    <property type="match status" value="1"/>
</dbReference>
<keyword evidence="3" id="KW-1133">Transmembrane helix</keyword>
<feature type="transmembrane region" description="Helical" evidence="3">
    <location>
        <begin position="66"/>
        <end position="89"/>
    </location>
</feature>
<feature type="transmembrane region" description="Helical" evidence="3">
    <location>
        <begin position="6"/>
        <end position="23"/>
    </location>
</feature>
<evidence type="ECO:0000313" key="5">
    <source>
        <dbReference type="EMBL" id="CUU74049.1"/>
    </source>
</evidence>
<keyword evidence="6" id="KW-1185">Reference proteome</keyword>
<dbReference type="InterPro" id="IPR029052">
    <property type="entry name" value="Metallo-depent_PP-like"/>
</dbReference>
<evidence type="ECO:0000256" key="1">
    <source>
        <dbReference type="ARBA" id="ARBA00022723"/>
    </source>
</evidence>
<gene>
    <name evidence="5" type="ORF">ERS686654_00568</name>
</gene>
<dbReference type="CDD" id="cd07385">
    <property type="entry name" value="MPP_YkuE_C"/>
    <property type="match status" value="1"/>
</dbReference>
<feature type="domain" description="Calcineurin-like phosphoesterase" evidence="4">
    <location>
        <begin position="146"/>
        <end position="307"/>
    </location>
</feature>
<accession>A0A0S4RL79</accession>
<comment type="caution">
    <text evidence="5">The sequence shown here is derived from an EMBL/GenBank/DDBJ whole genome shotgun (WGS) entry which is preliminary data.</text>
</comment>
<dbReference type="Gene3D" id="3.60.21.10">
    <property type="match status" value="1"/>
</dbReference>
<dbReference type="RefSeq" id="WP_230937450.1">
    <property type="nucleotide sequence ID" value="NZ_FAVB01000001.1"/>
</dbReference>
<dbReference type="GO" id="GO:0008758">
    <property type="term" value="F:UDP-2,3-diacylglucosamine hydrolase activity"/>
    <property type="evidence" value="ECO:0007669"/>
    <property type="project" value="TreeGrafter"/>
</dbReference>
<feature type="transmembrane region" description="Helical" evidence="3">
    <location>
        <begin position="35"/>
        <end position="54"/>
    </location>
</feature>
<dbReference type="PANTHER" id="PTHR31302">
    <property type="entry name" value="TRANSMEMBRANE PROTEIN WITH METALLOPHOSPHOESTERASE DOMAIN-RELATED"/>
    <property type="match status" value="1"/>
</dbReference>
<evidence type="ECO:0000313" key="6">
    <source>
        <dbReference type="Proteomes" id="UP000052237"/>
    </source>
</evidence>
<reference evidence="5 6" key="1">
    <citation type="submission" date="2015-11" db="EMBL/GenBank/DDBJ databases">
        <authorList>
            <consortium name="Pathogen Informatics"/>
        </authorList>
    </citation>
    <scope>NUCLEOTIDE SEQUENCE [LARGE SCALE GENOMIC DNA]</scope>
    <source>
        <strain evidence="5 6">006A-0059</strain>
    </source>
</reference>
<dbReference type="Proteomes" id="UP000052237">
    <property type="component" value="Unassembled WGS sequence"/>
</dbReference>
<dbReference type="PANTHER" id="PTHR31302:SF31">
    <property type="entry name" value="PHOSPHODIESTERASE YAEI"/>
    <property type="match status" value="1"/>
</dbReference>
<keyword evidence="1" id="KW-0479">Metal-binding</keyword>
<keyword evidence="2 5" id="KW-0378">Hydrolase</keyword>
<dbReference type="InterPro" id="IPR004843">
    <property type="entry name" value="Calcineurin-like_PHP"/>
</dbReference>
<evidence type="ECO:0000259" key="4">
    <source>
        <dbReference type="Pfam" id="PF00149"/>
    </source>
</evidence>
<evidence type="ECO:0000256" key="2">
    <source>
        <dbReference type="ARBA" id="ARBA00022801"/>
    </source>
</evidence>
<keyword evidence="3" id="KW-0812">Transmembrane</keyword>
<feature type="transmembrane region" description="Helical" evidence="3">
    <location>
        <begin position="101"/>
        <end position="119"/>
    </location>
</feature>
<dbReference type="GO" id="GO:0016020">
    <property type="term" value="C:membrane"/>
    <property type="evidence" value="ECO:0007669"/>
    <property type="project" value="GOC"/>
</dbReference>
<dbReference type="EC" id="3.1.-.-" evidence="5"/>
<protein>
    <submittedName>
        <fullName evidence="5">Cytoplasmic membrane protein</fullName>
        <ecNumber evidence="5">3.1.-.-</ecNumber>
    </submittedName>
</protein>
<dbReference type="AlphaFoldDB" id="A0A0S4RL79"/>
<dbReference type="GO" id="GO:0046872">
    <property type="term" value="F:metal ion binding"/>
    <property type="evidence" value="ECO:0007669"/>
    <property type="project" value="UniProtKB-KW"/>
</dbReference>
<organism evidence="5 6">
    <name type="scientific">Campylobacter hyointestinalis subsp. hyointestinalis</name>
    <dbReference type="NCBI Taxonomy" id="91352"/>
    <lineage>
        <taxon>Bacteria</taxon>
        <taxon>Pseudomonadati</taxon>
        <taxon>Campylobacterota</taxon>
        <taxon>Epsilonproteobacteria</taxon>
        <taxon>Campylobacterales</taxon>
        <taxon>Campylobacteraceae</taxon>
        <taxon>Campylobacter</taxon>
    </lineage>
</organism>
<dbReference type="Pfam" id="PF00149">
    <property type="entry name" value="Metallophos"/>
    <property type="match status" value="1"/>
</dbReference>
<sequence length="366" mass="41453">MSYFAITASLLFIFINFYSYRSLSKNYVLMKFKKSLAVIFILLFIFELLFFISLKNGELHGIIYKISIFSIGISFMLFCVLILYDGLLFGTSKFNKSRRKALKFLLDITVLIGFFSYLFKGVYNASYNTVITFRKVTLENLKQPLNIAILSDIHIGEFLRKDFLQRLVDQVNSLNVDAVFLVGDIVDLSADKLGDILDPLNDLRSKFGTFLVVGNHEYYHGIEELLVKFKSLNLKVLENESVSFGGINLAGVYDIAGLKMNTHKPDFSKALANLDRALPTVLLTHQPKSLSYLNGEVDLAVCGHTHAGQIFPFSLLVWLDQKYVYGLYKLSKKMQLLVSSGVGFWGPPMRILSKSEIVYLSLNKEG</sequence>
<proteinExistence type="predicted"/>